<evidence type="ECO:0000256" key="1">
    <source>
        <dbReference type="ARBA" id="ARBA00023015"/>
    </source>
</evidence>
<accession>A0A859FFM3</accession>
<dbReference type="AlphaFoldDB" id="A0A859FFM3"/>
<keyword evidence="2" id="KW-0238">DNA-binding</keyword>
<dbReference type="InterPro" id="IPR011991">
    <property type="entry name" value="ArsR-like_HTH"/>
</dbReference>
<dbReference type="Proteomes" id="UP000318138">
    <property type="component" value="Chromosome"/>
</dbReference>
<evidence type="ECO:0000256" key="3">
    <source>
        <dbReference type="ARBA" id="ARBA00023163"/>
    </source>
</evidence>
<dbReference type="Pfam" id="PF01022">
    <property type="entry name" value="HTH_5"/>
    <property type="match status" value="1"/>
</dbReference>
<dbReference type="InterPro" id="IPR036390">
    <property type="entry name" value="WH_DNA-bd_sf"/>
</dbReference>
<dbReference type="SMART" id="SM00418">
    <property type="entry name" value="HTH_ARSR"/>
    <property type="match status" value="1"/>
</dbReference>
<evidence type="ECO:0000313" key="6">
    <source>
        <dbReference type="Proteomes" id="UP000318138"/>
    </source>
</evidence>
<dbReference type="RefSeq" id="WP_176009797.1">
    <property type="nucleotide sequence ID" value="NZ_CP041372.2"/>
</dbReference>
<dbReference type="PRINTS" id="PR00778">
    <property type="entry name" value="HTHARSR"/>
</dbReference>
<organism evidence="5 6">
    <name type="scientific">Paenalkalicoccus suaedae</name>
    <dbReference type="NCBI Taxonomy" id="2592382"/>
    <lineage>
        <taxon>Bacteria</taxon>
        <taxon>Bacillati</taxon>
        <taxon>Bacillota</taxon>
        <taxon>Bacilli</taxon>
        <taxon>Bacillales</taxon>
        <taxon>Bacillaceae</taxon>
        <taxon>Paenalkalicoccus</taxon>
    </lineage>
</organism>
<evidence type="ECO:0000313" key="5">
    <source>
        <dbReference type="EMBL" id="QKS71811.1"/>
    </source>
</evidence>
<dbReference type="PANTHER" id="PTHR33154">
    <property type="entry name" value="TRANSCRIPTIONAL REGULATOR, ARSR FAMILY"/>
    <property type="match status" value="1"/>
</dbReference>
<dbReference type="PANTHER" id="PTHR33154:SF18">
    <property type="entry name" value="ARSENICAL RESISTANCE OPERON REPRESSOR"/>
    <property type="match status" value="1"/>
</dbReference>
<keyword evidence="3" id="KW-0804">Transcription</keyword>
<dbReference type="EMBL" id="CP041372">
    <property type="protein sequence ID" value="QKS71811.1"/>
    <property type="molecule type" value="Genomic_DNA"/>
</dbReference>
<dbReference type="GO" id="GO:0003700">
    <property type="term" value="F:DNA-binding transcription factor activity"/>
    <property type="evidence" value="ECO:0007669"/>
    <property type="project" value="InterPro"/>
</dbReference>
<gene>
    <name evidence="5" type="ORF">FLK61_34640</name>
</gene>
<keyword evidence="6" id="KW-1185">Reference proteome</keyword>
<dbReference type="CDD" id="cd00090">
    <property type="entry name" value="HTH_ARSR"/>
    <property type="match status" value="1"/>
</dbReference>
<dbReference type="InterPro" id="IPR001845">
    <property type="entry name" value="HTH_ArsR_DNA-bd_dom"/>
</dbReference>
<reference evidence="6" key="1">
    <citation type="submission" date="2019-07" db="EMBL/GenBank/DDBJ databases">
        <title>Bacillus alkalisoli sp. nov. isolated from saline soil.</title>
        <authorList>
            <person name="Sun J.-Q."/>
            <person name="Xu L."/>
        </authorList>
    </citation>
    <scope>NUCLEOTIDE SEQUENCE [LARGE SCALE GENOMIC DNA]</scope>
    <source>
        <strain evidence="6">M4U3P1</strain>
    </source>
</reference>
<dbReference type="PROSITE" id="PS50987">
    <property type="entry name" value="HTH_ARSR_2"/>
    <property type="match status" value="1"/>
</dbReference>
<dbReference type="InterPro" id="IPR036388">
    <property type="entry name" value="WH-like_DNA-bd_sf"/>
</dbReference>
<dbReference type="KEGG" id="psua:FLK61_34640"/>
<evidence type="ECO:0000256" key="2">
    <source>
        <dbReference type="ARBA" id="ARBA00023125"/>
    </source>
</evidence>
<name>A0A859FFM3_9BACI</name>
<dbReference type="GO" id="GO:0003677">
    <property type="term" value="F:DNA binding"/>
    <property type="evidence" value="ECO:0007669"/>
    <property type="project" value="UniProtKB-KW"/>
</dbReference>
<sequence>MIKEQISINDAASIFKLLGDKTRLQMVSLLAIDEICVCEFVDIFQSSQPSISQHLRKLRDKGVVKERKHGQWVYYSLNVDSEYYGLISCLIKELPNPKPLLDELESKGQRVSCC</sequence>
<feature type="domain" description="HTH arsR-type" evidence="4">
    <location>
        <begin position="3"/>
        <end position="98"/>
    </location>
</feature>
<dbReference type="InterPro" id="IPR051081">
    <property type="entry name" value="HTH_MetalResp_TranReg"/>
</dbReference>
<dbReference type="SUPFAM" id="SSF46785">
    <property type="entry name" value="Winged helix' DNA-binding domain"/>
    <property type="match status" value="1"/>
</dbReference>
<protein>
    <submittedName>
        <fullName evidence="5">Winged helix-turn-helix transcriptional regulator</fullName>
    </submittedName>
</protein>
<evidence type="ECO:0000259" key="4">
    <source>
        <dbReference type="PROSITE" id="PS50987"/>
    </source>
</evidence>
<keyword evidence="1" id="KW-0805">Transcription regulation</keyword>
<proteinExistence type="predicted"/>
<dbReference type="NCBIfam" id="NF033788">
    <property type="entry name" value="HTH_metalloreg"/>
    <property type="match status" value="1"/>
</dbReference>
<dbReference type="Gene3D" id="1.10.10.10">
    <property type="entry name" value="Winged helix-like DNA-binding domain superfamily/Winged helix DNA-binding domain"/>
    <property type="match status" value="1"/>
</dbReference>